<proteinExistence type="predicted"/>
<dbReference type="AlphaFoldDB" id="A0A0K0D699"/>
<evidence type="ECO:0000313" key="2">
    <source>
        <dbReference type="Proteomes" id="UP000035642"/>
    </source>
</evidence>
<reference evidence="2" key="1">
    <citation type="submission" date="2012-09" db="EMBL/GenBank/DDBJ databases">
        <authorList>
            <person name="Martin A.A."/>
        </authorList>
    </citation>
    <scope>NUCLEOTIDE SEQUENCE</scope>
</reference>
<protein>
    <submittedName>
        <fullName evidence="3">Secreted protein</fullName>
    </submittedName>
</protein>
<dbReference type="Proteomes" id="UP000035642">
    <property type="component" value="Unassembled WGS sequence"/>
</dbReference>
<accession>A0A0K0D699</accession>
<feature type="signal peptide" evidence="1">
    <location>
        <begin position="1"/>
        <end position="24"/>
    </location>
</feature>
<evidence type="ECO:0000313" key="3">
    <source>
        <dbReference type="WBParaSite" id="ACAC_0000559401-mRNA-1"/>
    </source>
</evidence>
<dbReference type="STRING" id="6313.A0A0K0D699"/>
<reference evidence="3" key="2">
    <citation type="submission" date="2017-02" db="UniProtKB">
        <authorList>
            <consortium name="WormBaseParasite"/>
        </authorList>
    </citation>
    <scope>IDENTIFICATION</scope>
</reference>
<feature type="chain" id="PRO_5005326747" evidence="1">
    <location>
        <begin position="25"/>
        <end position="95"/>
    </location>
</feature>
<name>A0A0K0D699_ANGCA</name>
<sequence>MKKAGAYSCVFVLIRIFLIALVAQDTDRSARFRVRVPIRARLEDRDDSHLIIIYGWPIVPINLTIEKNDVAETQTLSDDNAVIFFDSLVVRPDNG</sequence>
<keyword evidence="2" id="KW-1185">Reference proteome</keyword>
<dbReference type="WBParaSite" id="ACAC_0000559401-mRNA-1">
    <property type="protein sequence ID" value="ACAC_0000559401-mRNA-1"/>
    <property type="gene ID" value="ACAC_0000559401"/>
</dbReference>
<evidence type="ECO:0000256" key="1">
    <source>
        <dbReference type="SAM" id="SignalP"/>
    </source>
</evidence>
<keyword evidence="1" id="KW-0732">Signal</keyword>
<organism evidence="2 3">
    <name type="scientific">Angiostrongylus cantonensis</name>
    <name type="common">Rat lungworm</name>
    <dbReference type="NCBI Taxonomy" id="6313"/>
    <lineage>
        <taxon>Eukaryota</taxon>
        <taxon>Metazoa</taxon>
        <taxon>Ecdysozoa</taxon>
        <taxon>Nematoda</taxon>
        <taxon>Chromadorea</taxon>
        <taxon>Rhabditida</taxon>
        <taxon>Rhabditina</taxon>
        <taxon>Rhabditomorpha</taxon>
        <taxon>Strongyloidea</taxon>
        <taxon>Metastrongylidae</taxon>
        <taxon>Angiostrongylus</taxon>
    </lineage>
</organism>